<keyword evidence="8" id="KW-1185">Reference proteome</keyword>
<keyword evidence="5 6" id="KW-0472">Membrane</keyword>
<evidence type="ECO:0000313" key="7">
    <source>
        <dbReference type="EMBL" id="AUV83398.1"/>
    </source>
</evidence>
<reference evidence="7 8" key="1">
    <citation type="submission" date="2018-01" db="EMBL/GenBank/DDBJ databases">
        <title>Complete genome sequence of Salinigranum rubrum GX10T, an extremely halophilic archaeon isolated from a marine solar saltern.</title>
        <authorList>
            <person name="Han S."/>
        </authorList>
    </citation>
    <scope>NUCLEOTIDE SEQUENCE [LARGE SCALE GENOMIC DNA]</scope>
    <source>
        <strain evidence="7 8">GX10</strain>
    </source>
</reference>
<dbReference type="AlphaFoldDB" id="A0A2I8VN98"/>
<dbReference type="PANTHER" id="PTHR34857:SF2">
    <property type="entry name" value="SLL0384 PROTEIN"/>
    <property type="match status" value="1"/>
</dbReference>
<proteinExistence type="predicted"/>
<evidence type="ECO:0000256" key="2">
    <source>
        <dbReference type="ARBA" id="ARBA00022475"/>
    </source>
</evidence>
<dbReference type="InterPro" id="IPR051611">
    <property type="entry name" value="ECF_transporter_component"/>
</dbReference>
<evidence type="ECO:0000256" key="5">
    <source>
        <dbReference type="ARBA" id="ARBA00023136"/>
    </source>
</evidence>
<comment type="subcellular location">
    <subcellularLocation>
        <location evidence="1">Membrane</location>
        <topology evidence="1">Multi-pass membrane protein</topology>
    </subcellularLocation>
</comment>
<dbReference type="GO" id="GO:0005886">
    <property type="term" value="C:plasma membrane"/>
    <property type="evidence" value="ECO:0007669"/>
    <property type="project" value="UniProtKB-ARBA"/>
</dbReference>
<dbReference type="Proteomes" id="UP000236584">
    <property type="component" value="Chromosome"/>
</dbReference>
<evidence type="ECO:0000313" key="8">
    <source>
        <dbReference type="Proteomes" id="UP000236584"/>
    </source>
</evidence>
<feature type="transmembrane region" description="Helical" evidence="6">
    <location>
        <begin position="97"/>
        <end position="114"/>
    </location>
</feature>
<evidence type="ECO:0000256" key="1">
    <source>
        <dbReference type="ARBA" id="ARBA00004141"/>
    </source>
</evidence>
<organism evidence="7 8">
    <name type="scientific">Salinigranum rubrum</name>
    <dbReference type="NCBI Taxonomy" id="755307"/>
    <lineage>
        <taxon>Archaea</taxon>
        <taxon>Methanobacteriati</taxon>
        <taxon>Methanobacteriota</taxon>
        <taxon>Stenosarchaea group</taxon>
        <taxon>Halobacteria</taxon>
        <taxon>Halobacteriales</taxon>
        <taxon>Haloferacaceae</taxon>
        <taxon>Salinigranum</taxon>
    </lineage>
</organism>
<accession>A0A2I8VN98</accession>
<gene>
    <name evidence="7" type="ORF">C2R22_18565</name>
</gene>
<dbReference type="Pfam" id="PF02361">
    <property type="entry name" value="CbiQ"/>
    <property type="match status" value="1"/>
</dbReference>
<dbReference type="KEGG" id="srub:C2R22_18565"/>
<evidence type="ECO:0000256" key="3">
    <source>
        <dbReference type="ARBA" id="ARBA00022692"/>
    </source>
</evidence>
<dbReference type="RefSeq" id="WP_103427087.1">
    <property type="nucleotide sequence ID" value="NZ_CP026309.1"/>
</dbReference>
<protein>
    <submittedName>
        <fullName evidence="7">Cobalt ABC transporter permease</fullName>
    </submittedName>
</protein>
<keyword evidence="2" id="KW-1003">Cell membrane</keyword>
<dbReference type="OrthoDB" id="204634at2157"/>
<evidence type="ECO:0000256" key="6">
    <source>
        <dbReference type="SAM" id="Phobius"/>
    </source>
</evidence>
<feature type="transmembrane region" description="Helical" evidence="6">
    <location>
        <begin position="71"/>
        <end position="90"/>
    </location>
</feature>
<name>A0A2I8VN98_9EURY</name>
<keyword evidence="3 6" id="KW-0812">Transmembrane</keyword>
<feature type="transmembrane region" description="Helical" evidence="6">
    <location>
        <begin position="134"/>
        <end position="152"/>
    </location>
</feature>
<dbReference type="PANTHER" id="PTHR34857">
    <property type="entry name" value="SLL0384 PROTEIN"/>
    <property type="match status" value="1"/>
</dbReference>
<evidence type="ECO:0000256" key="4">
    <source>
        <dbReference type="ARBA" id="ARBA00022989"/>
    </source>
</evidence>
<dbReference type="InterPro" id="IPR003339">
    <property type="entry name" value="ABC/ECF_trnsptr_transmembrane"/>
</dbReference>
<dbReference type="CDD" id="cd16914">
    <property type="entry name" value="EcfT"/>
    <property type="match status" value="1"/>
</dbReference>
<sequence>MSLSYVAGDSLAHRLDPRTKLALQAGFAVAAVAHTTPTGLLVLTAVTLVFLRLASTPVVASLRSYRAFLPFLVAAPVVEALTLGAPWLVVGDAVRPALASCRVLLLLLVSTAYIRTTPVRASRAAIQHLLPGRVGVLLGAGVGLVLRFLPLMRHDLATIRSAMAARLGDQRSLYDRIRLVGVTGLGRVFLRADRLSLALRARCFAWNPTLPPLSFARRDYPVLALSILLALTALV</sequence>
<dbReference type="GeneID" id="35594139"/>
<keyword evidence="4 6" id="KW-1133">Transmembrane helix</keyword>
<dbReference type="EMBL" id="CP026309">
    <property type="protein sequence ID" value="AUV83398.1"/>
    <property type="molecule type" value="Genomic_DNA"/>
</dbReference>
<feature type="transmembrane region" description="Helical" evidence="6">
    <location>
        <begin position="21"/>
        <end position="51"/>
    </location>
</feature>